<organism evidence="10 11">
    <name type="scientific">Persephonella atlantica</name>
    <dbReference type="NCBI Taxonomy" id="2699429"/>
    <lineage>
        <taxon>Bacteria</taxon>
        <taxon>Pseudomonadati</taxon>
        <taxon>Aquificota</taxon>
        <taxon>Aquificia</taxon>
        <taxon>Aquificales</taxon>
        <taxon>Hydrogenothermaceae</taxon>
        <taxon>Persephonella</taxon>
    </lineage>
</organism>
<feature type="transmembrane region" description="Helical" evidence="7">
    <location>
        <begin position="20"/>
        <end position="43"/>
    </location>
</feature>
<dbReference type="PANTHER" id="PTHR30572">
    <property type="entry name" value="MEMBRANE COMPONENT OF TRANSPORTER-RELATED"/>
    <property type="match status" value="1"/>
</dbReference>
<feature type="transmembrane region" description="Helical" evidence="7">
    <location>
        <begin position="327"/>
        <end position="356"/>
    </location>
</feature>
<evidence type="ECO:0000256" key="2">
    <source>
        <dbReference type="ARBA" id="ARBA00022475"/>
    </source>
</evidence>
<evidence type="ECO:0000259" key="9">
    <source>
        <dbReference type="Pfam" id="PF12704"/>
    </source>
</evidence>
<evidence type="ECO:0000313" key="11">
    <source>
        <dbReference type="Proteomes" id="UP000772812"/>
    </source>
</evidence>
<comment type="subcellular location">
    <subcellularLocation>
        <location evidence="1">Cell membrane</location>
        <topology evidence="1">Multi-pass membrane protein</topology>
    </subcellularLocation>
</comment>
<dbReference type="Pfam" id="PF02687">
    <property type="entry name" value="FtsX"/>
    <property type="match status" value="1"/>
</dbReference>
<protein>
    <submittedName>
        <fullName evidence="10">FtsX-like permease family protein</fullName>
    </submittedName>
</protein>
<dbReference type="Proteomes" id="UP000772812">
    <property type="component" value="Unassembled WGS sequence"/>
</dbReference>
<evidence type="ECO:0000313" key="10">
    <source>
        <dbReference type="EMBL" id="MBK3331884.1"/>
    </source>
</evidence>
<dbReference type="InterPro" id="IPR025857">
    <property type="entry name" value="MacB_PCD"/>
</dbReference>
<keyword evidence="5 7" id="KW-0472">Membrane</keyword>
<dbReference type="InterPro" id="IPR003838">
    <property type="entry name" value="ABC3_permease_C"/>
</dbReference>
<keyword evidence="3 7" id="KW-0812">Transmembrane</keyword>
<evidence type="ECO:0000259" key="8">
    <source>
        <dbReference type="Pfam" id="PF02687"/>
    </source>
</evidence>
<reference evidence="10 11" key="1">
    <citation type="journal article" date="2021" name="Syst. Appl. Microbiol.">
        <title>Persephonella atlantica sp. nov.: How to adapt to physico-chemical gradients in high temperature hydrothermal habitats.</title>
        <authorList>
            <person name="Francois D.X."/>
            <person name="Godfroy A."/>
            <person name="Mathien C."/>
            <person name="Aube J."/>
            <person name="Cathalot C."/>
            <person name="Lesongeur F."/>
            <person name="L'Haridon S."/>
            <person name="Philippon X."/>
            <person name="Roussel E.G."/>
        </authorList>
    </citation>
    <scope>NUCLEOTIDE SEQUENCE [LARGE SCALE GENOMIC DNA]</scope>
    <source>
        <strain evidence="10 11">MO1340</strain>
    </source>
</reference>
<evidence type="ECO:0000256" key="1">
    <source>
        <dbReference type="ARBA" id="ARBA00004651"/>
    </source>
</evidence>
<gene>
    <name evidence="10" type="ORF">GWK41_02230</name>
</gene>
<dbReference type="EMBL" id="JAACYA010000001">
    <property type="protein sequence ID" value="MBK3331884.1"/>
    <property type="molecule type" value="Genomic_DNA"/>
</dbReference>
<dbReference type="PANTHER" id="PTHR30572:SF4">
    <property type="entry name" value="ABC TRANSPORTER PERMEASE YTRF"/>
    <property type="match status" value="1"/>
</dbReference>
<keyword evidence="2" id="KW-1003">Cell membrane</keyword>
<keyword evidence="11" id="KW-1185">Reference proteome</keyword>
<evidence type="ECO:0000256" key="7">
    <source>
        <dbReference type="SAM" id="Phobius"/>
    </source>
</evidence>
<name>A0ABS1GG37_9AQUI</name>
<comment type="similarity">
    <text evidence="6">Belongs to the ABC-4 integral membrane protein family.</text>
</comment>
<dbReference type="Pfam" id="PF12704">
    <property type="entry name" value="MacB_PCD"/>
    <property type="match status" value="1"/>
</dbReference>
<sequence>MDRFLNFLKQSFVAVKAYKLRTFFSVLGIAFGVASLTVIVASVQGSYYRAYEIIDVFGPESILIFSGSREERGIRQRKKTLTMDDIQYLKKNIPQIKLIMPVLYVDDAQVYYRGNIVTTKVYGVSTQFEEAWNWYLIEGRLFNKDELRQKKNVCVIGIYIKKELFGSEDPIGKMVVVNKLPCKVLGVLSKRGTTPTGRNLDDRILMPYTTVMSKINHDFRYVNSIRIRFEKGSDVETLVEYVRYLLREKHKLYSDQPDDFFILSPKEIIRFLVNLTGTLVLFLGLSSVISLTVGGFVLANLFLLSVNERKKEIGIRRAVGGKKRDILLQFLMEGWIVSVVGAALGFILAVVGANILTHIAQFPIKFSPVAFFMAVLVSLIVGTVSVLNPALKAARLNPIEAIRE</sequence>
<evidence type="ECO:0000256" key="4">
    <source>
        <dbReference type="ARBA" id="ARBA00022989"/>
    </source>
</evidence>
<proteinExistence type="inferred from homology"/>
<evidence type="ECO:0000256" key="6">
    <source>
        <dbReference type="ARBA" id="ARBA00038076"/>
    </source>
</evidence>
<accession>A0ABS1GG37</accession>
<comment type="caution">
    <text evidence="10">The sequence shown here is derived from an EMBL/GenBank/DDBJ whole genome shotgun (WGS) entry which is preliminary data.</text>
</comment>
<dbReference type="InterPro" id="IPR050250">
    <property type="entry name" value="Macrolide_Exporter_MacB"/>
</dbReference>
<evidence type="ECO:0000256" key="3">
    <source>
        <dbReference type="ARBA" id="ARBA00022692"/>
    </source>
</evidence>
<feature type="transmembrane region" description="Helical" evidence="7">
    <location>
        <begin position="368"/>
        <end position="387"/>
    </location>
</feature>
<evidence type="ECO:0000256" key="5">
    <source>
        <dbReference type="ARBA" id="ARBA00023136"/>
    </source>
</evidence>
<feature type="domain" description="ABC3 transporter permease C-terminal" evidence="8">
    <location>
        <begin position="286"/>
        <end position="398"/>
    </location>
</feature>
<dbReference type="RefSeq" id="WP_200673285.1">
    <property type="nucleotide sequence ID" value="NZ_JAACYA010000001.1"/>
</dbReference>
<feature type="domain" description="MacB-like periplasmic core" evidence="9">
    <location>
        <begin position="22"/>
        <end position="243"/>
    </location>
</feature>
<keyword evidence="4 7" id="KW-1133">Transmembrane helix</keyword>
<feature type="transmembrane region" description="Helical" evidence="7">
    <location>
        <begin position="279"/>
        <end position="306"/>
    </location>
</feature>